<keyword evidence="5 7" id="KW-1133">Transmembrane helix</keyword>
<comment type="similarity">
    <text evidence="2">Belongs to the major facilitator superfamily. Sugar transporter (TC 2.A.1.1) family.</text>
</comment>
<dbReference type="Proteomes" id="UP000318626">
    <property type="component" value="Chromosome"/>
</dbReference>
<dbReference type="EMBL" id="CP036289">
    <property type="protein sequence ID" value="QDU75475.1"/>
    <property type="molecule type" value="Genomic_DNA"/>
</dbReference>
<dbReference type="SUPFAM" id="SSF103473">
    <property type="entry name" value="MFS general substrate transporter"/>
    <property type="match status" value="1"/>
</dbReference>
<keyword evidence="3" id="KW-0813">Transport</keyword>
<evidence type="ECO:0000259" key="8">
    <source>
        <dbReference type="PROSITE" id="PS50850"/>
    </source>
</evidence>
<feature type="transmembrane region" description="Helical" evidence="7">
    <location>
        <begin position="96"/>
        <end position="116"/>
    </location>
</feature>
<accession>A0A518C8C5</accession>
<feature type="transmembrane region" description="Helical" evidence="7">
    <location>
        <begin position="449"/>
        <end position="473"/>
    </location>
</feature>
<dbReference type="Pfam" id="PF00083">
    <property type="entry name" value="Sugar_tr"/>
    <property type="match status" value="1"/>
</dbReference>
<evidence type="ECO:0000256" key="2">
    <source>
        <dbReference type="ARBA" id="ARBA00010992"/>
    </source>
</evidence>
<gene>
    <name evidence="9" type="primary">csbC</name>
    <name evidence="9" type="ORF">Pan97_25080</name>
</gene>
<evidence type="ECO:0000256" key="1">
    <source>
        <dbReference type="ARBA" id="ARBA00004141"/>
    </source>
</evidence>
<feature type="transmembrane region" description="Helical" evidence="7">
    <location>
        <begin position="62"/>
        <end position="84"/>
    </location>
</feature>
<protein>
    <submittedName>
        <fullName evidence="9">Putative metabolite transport protein CsbC</fullName>
    </submittedName>
</protein>
<evidence type="ECO:0000256" key="5">
    <source>
        <dbReference type="ARBA" id="ARBA00022989"/>
    </source>
</evidence>
<sequence length="511" mass="54822">MSRPVGTTDGAGFLRNDIMESQPVVSTDNGNKSVQQYIDETPVWSDGTKTASTPMTPMQWRIWSLAAAGKFFEGLVVFTTGVALPLLAKEFSLGPAAHGIVGAASLLGILIGATALGGLSDRFGRKPMFIIEMAIFTIFLVGVTLSPNFPTLVFCLFGLGLALGCDYPTAHLVISESMPSNCRGQFVLGAFGFQAIGALMGAGVGFFILYENPSLSAWRWMYASAIIPAVLVTLARLTITESAHWLFARGENDQAEQVMLRLLSRQPQYPSEIDLGEGSHKDDTATSNEGTGYRELFSEKTRRATVLASVPWFLQDLGTYGIGIFTPTILAAAVGHKKEHATAISDLVQNDMIAAKGAAVIDVLLIFGIIAAVLLADRVGRIKLQVFGFIGCAIGLFLASLSVEFTGLMLLYLIFAGFMVFSFMTNLGPNAQTYLIAGEVFPTKVRGKGAGFAASFAKIGAVLTAFLFPILLADIGVRYLLYILVVTSILGALVTWMMRIETTGMNLEELE</sequence>
<dbReference type="InterPro" id="IPR036259">
    <property type="entry name" value="MFS_trans_sf"/>
</dbReference>
<feature type="transmembrane region" description="Helical" evidence="7">
    <location>
        <begin position="353"/>
        <end position="374"/>
    </location>
</feature>
<dbReference type="KEGG" id="bvo:Pan97_25080"/>
<evidence type="ECO:0000313" key="10">
    <source>
        <dbReference type="Proteomes" id="UP000318626"/>
    </source>
</evidence>
<feature type="transmembrane region" description="Helical" evidence="7">
    <location>
        <begin position="386"/>
        <end position="403"/>
    </location>
</feature>
<name>A0A518C8C5_9BACT</name>
<keyword evidence="10" id="KW-1185">Reference proteome</keyword>
<keyword evidence="4 7" id="KW-0812">Transmembrane</keyword>
<feature type="transmembrane region" description="Helical" evidence="7">
    <location>
        <begin position="312"/>
        <end position="333"/>
    </location>
</feature>
<evidence type="ECO:0000313" key="9">
    <source>
        <dbReference type="EMBL" id="QDU75475.1"/>
    </source>
</evidence>
<dbReference type="GO" id="GO:0016020">
    <property type="term" value="C:membrane"/>
    <property type="evidence" value="ECO:0007669"/>
    <property type="project" value="UniProtKB-SubCell"/>
</dbReference>
<dbReference type="GO" id="GO:0022857">
    <property type="term" value="F:transmembrane transporter activity"/>
    <property type="evidence" value="ECO:0007669"/>
    <property type="project" value="InterPro"/>
</dbReference>
<dbReference type="InterPro" id="IPR020846">
    <property type="entry name" value="MFS_dom"/>
</dbReference>
<comment type="subcellular location">
    <subcellularLocation>
        <location evidence="1">Membrane</location>
        <topology evidence="1">Multi-pass membrane protein</topology>
    </subcellularLocation>
</comment>
<evidence type="ECO:0000256" key="3">
    <source>
        <dbReference type="ARBA" id="ARBA00022448"/>
    </source>
</evidence>
<feature type="transmembrane region" description="Helical" evidence="7">
    <location>
        <begin position="186"/>
        <end position="208"/>
    </location>
</feature>
<reference evidence="10" key="1">
    <citation type="submission" date="2019-02" db="EMBL/GenBank/DDBJ databases">
        <title>Deep-cultivation of Planctomycetes and their phenomic and genomic characterization uncovers novel biology.</title>
        <authorList>
            <person name="Wiegand S."/>
            <person name="Jogler M."/>
            <person name="Boedeker C."/>
            <person name="Pinto D."/>
            <person name="Vollmers J."/>
            <person name="Rivas-Marin E."/>
            <person name="Kohn T."/>
            <person name="Peeters S.H."/>
            <person name="Heuer A."/>
            <person name="Rast P."/>
            <person name="Oberbeckmann S."/>
            <person name="Bunk B."/>
            <person name="Jeske O."/>
            <person name="Meyerdierks A."/>
            <person name="Storesund J.E."/>
            <person name="Kallscheuer N."/>
            <person name="Luecker S."/>
            <person name="Lage O.M."/>
            <person name="Pohl T."/>
            <person name="Merkel B.J."/>
            <person name="Hornburger P."/>
            <person name="Mueller R.-W."/>
            <person name="Bruemmer F."/>
            <person name="Labrenz M."/>
            <person name="Spormann A.M."/>
            <person name="Op den Camp H."/>
            <person name="Overmann J."/>
            <person name="Amann R."/>
            <person name="Jetten M.S.M."/>
            <person name="Mascher T."/>
            <person name="Medema M.H."/>
            <person name="Devos D.P."/>
            <person name="Kaster A.-K."/>
            <person name="Ovreas L."/>
            <person name="Rohde M."/>
            <person name="Galperin M.Y."/>
            <person name="Jogler C."/>
        </authorList>
    </citation>
    <scope>NUCLEOTIDE SEQUENCE [LARGE SCALE GENOMIC DNA]</scope>
    <source>
        <strain evidence="10">Pan97</strain>
    </source>
</reference>
<dbReference type="AlphaFoldDB" id="A0A518C8C5"/>
<dbReference type="InterPro" id="IPR005828">
    <property type="entry name" value="MFS_sugar_transport-like"/>
</dbReference>
<feature type="domain" description="Major facilitator superfamily (MFS) profile" evidence="8">
    <location>
        <begin position="62"/>
        <end position="503"/>
    </location>
</feature>
<feature type="transmembrane region" description="Helical" evidence="7">
    <location>
        <begin position="128"/>
        <end position="145"/>
    </location>
</feature>
<feature type="transmembrane region" description="Helical" evidence="7">
    <location>
        <begin position="479"/>
        <end position="498"/>
    </location>
</feature>
<dbReference type="PROSITE" id="PS50850">
    <property type="entry name" value="MFS"/>
    <property type="match status" value="1"/>
</dbReference>
<dbReference type="Gene3D" id="1.20.1250.20">
    <property type="entry name" value="MFS general substrate transporter like domains"/>
    <property type="match status" value="2"/>
</dbReference>
<dbReference type="PANTHER" id="PTHR23511:SF34">
    <property type="entry name" value="SYNAPTIC VESICLE GLYCOPROTEIN 2"/>
    <property type="match status" value="1"/>
</dbReference>
<keyword evidence="6 7" id="KW-0472">Membrane</keyword>
<evidence type="ECO:0000256" key="7">
    <source>
        <dbReference type="SAM" id="Phobius"/>
    </source>
</evidence>
<dbReference type="PANTHER" id="PTHR23511">
    <property type="entry name" value="SYNAPTIC VESICLE GLYCOPROTEIN 2"/>
    <property type="match status" value="1"/>
</dbReference>
<feature type="transmembrane region" description="Helical" evidence="7">
    <location>
        <begin position="220"/>
        <end position="239"/>
    </location>
</feature>
<feature type="transmembrane region" description="Helical" evidence="7">
    <location>
        <begin position="409"/>
        <end position="428"/>
    </location>
</feature>
<organism evidence="9 10">
    <name type="scientific">Bremerella volcania</name>
    <dbReference type="NCBI Taxonomy" id="2527984"/>
    <lineage>
        <taxon>Bacteria</taxon>
        <taxon>Pseudomonadati</taxon>
        <taxon>Planctomycetota</taxon>
        <taxon>Planctomycetia</taxon>
        <taxon>Pirellulales</taxon>
        <taxon>Pirellulaceae</taxon>
        <taxon>Bremerella</taxon>
    </lineage>
</organism>
<feature type="transmembrane region" description="Helical" evidence="7">
    <location>
        <begin position="151"/>
        <end position="174"/>
    </location>
</feature>
<proteinExistence type="inferred from homology"/>
<evidence type="ECO:0000256" key="6">
    <source>
        <dbReference type="ARBA" id="ARBA00023136"/>
    </source>
</evidence>
<evidence type="ECO:0000256" key="4">
    <source>
        <dbReference type="ARBA" id="ARBA00022692"/>
    </source>
</evidence>